<dbReference type="Proteomes" id="UP000325957">
    <property type="component" value="Unassembled WGS sequence"/>
</dbReference>
<proteinExistence type="inferred from homology"/>
<accession>A0A5J5L1I1</accession>
<evidence type="ECO:0000313" key="3">
    <source>
        <dbReference type="EMBL" id="KAA9394936.1"/>
    </source>
</evidence>
<evidence type="ECO:0000256" key="1">
    <source>
        <dbReference type="ARBA" id="ARBA00010613"/>
    </source>
</evidence>
<dbReference type="RefSeq" id="WP_158033247.1">
    <property type="nucleotide sequence ID" value="NZ_ML708613.1"/>
</dbReference>
<dbReference type="InterPro" id="IPR003010">
    <property type="entry name" value="C-N_Hydrolase"/>
</dbReference>
<reference evidence="3 4" key="1">
    <citation type="submission" date="2019-05" db="EMBL/GenBank/DDBJ databases">
        <title>Kocuria coralli sp. nov., a novel actinobacterium isolated from coral reef seawater.</title>
        <authorList>
            <person name="Li J."/>
        </authorList>
    </citation>
    <scope>NUCLEOTIDE SEQUENCE [LARGE SCALE GENOMIC DNA]</scope>
    <source>
        <strain evidence="3 4">SCSIO 13007</strain>
    </source>
</reference>
<organism evidence="3 4">
    <name type="scientific">Kocuria coralli</name>
    <dbReference type="NCBI Taxonomy" id="1461025"/>
    <lineage>
        <taxon>Bacteria</taxon>
        <taxon>Bacillati</taxon>
        <taxon>Actinomycetota</taxon>
        <taxon>Actinomycetes</taxon>
        <taxon>Micrococcales</taxon>
        <taxon>Micrococcaceae</taxon>
        <taxon>Kocuria</taxon>
    </lineage>
</organism>
<dbReference type="PROSITE" id="PS01227">
    <property type="entry name" value="UPF0012"/>
    <property type="match status" value="1"/>
</dbReference>
<feature type="domain" description="CN hydrolase" evidence="2">
    <location>
        <begin position="1"/>
        <end position="247"/>
    </location>
</feature>
<dbReference type="PANTHER" id="PTHR23088:SF27">
    <property type="entry name" value="DEAMINATED GLUTATHIONE AMIDASE"/>
    <property type="match status" value="1"/>
</dbReference>
<dbReference type="SUPFAM" id="SSF56317">
    <property type="entry name" value="Carbon-nitrogen hydrolase"/>
    <property type="match status" value="1"/>
</dbReference>
<dbReference type="PANTHER" id="PTHR23088">
    <property type="entry name" value="NITRILASE-RELATED"/>
    <property type="match status" value="1"/>
</dbReference>
<dbReference type="Gene3D" id="3.60.110.10">
    <property type="entry name" value="Carbon-nitrogen hydrolase"/>
    <property type="match status" value="1"/>
</dbReference>
<dbReference type="GO" id="GO:0016787">
    <property type="term" value="F:hydrolase activity"/>
    <property type="evidence" value="ECO:0007669"/>
    <property type="project" value="UniProtKB-KW"/>
</dbReference>
<dbReference type="AlphaFoldDB" id="A0A5J5L1I1"/>
<comment type="similarity">
    <text evidence="1">Belongs to the carbon-nitrogen hydrolase superfamily. NIT1/NIT2 family.</text>
</comment>
<evidence type="ECO:0000313" key="4">
    <source>
        <dbReference type="Proteomes" id="UP000325957"/>
    </source>
</evidence>
<protein>
    <submittedName>
        <fullName evidence="3">Hydrolase</fullName>
    </submittedName>
</protein>
<gene>
    <name evidence="3" type="ORF">FCK90_05275</name>
</gene>
<dbReference type="PROSITE" id="PS50263">
    <property type="entry name" value="CN_HYDROLASE"/>
    <property type="match status" value="1"/>
</dbReference>
<name>A0A5J5L1I1_9MICC</name>
<comment type="caution">
    <text evidence="3">The sequence shown here is derived from an EMBL/GenBank/DDBJ whole genome shotgun (WGS) entry which is preliminary data.</text>
</comment>
<dbReference type="OrthoDB" id="9811121at2"/>
<evidence type="ECO:0000259" key="2">
    <source>
        <dbReference type="PROSITE" id="PS50263"/>
    </source>
</evidence>
<sequence length="265" mass="28598">MKISIAQLNTTPDVDQNLERIVNAIGRASSEGADLVVFPEAAACSFDGRFAAFARERSEGFHDAVQVAANDHQVAVILGSFTPNEDDDRTSNTLVVFRPGQEPVTYDKIHLFDAFGFKESKGIAPGHRPVALDITGTRVGLAICYDLRFPELFTRLAREGAEVIVVVASWGDGPGKARQWDLLTRARALDSTSYVVACGQAVRDLEHEGEATKAPLGVGHSGVVAPDGDDVMRLDGAEAQQTVELDLARVTEMRESVPVLLNNKL</sequence>
<dbReference type="Pfam" id="PF00795">
    <property type="entry name" value="CN_hydrolase"/>
    <property type="match status" value="1"/>
</dbReference>
<dbReference type="InterPro" id="IPR036526">
    <property type="entry name" value="C-N_Hydrolase_sf"/>
</dbReference>
<keyword evidence="4" id="KW-1185">Reference proteome</keyword>
<dbReference type="InterPro" id="IPR001110">
    <property type="entry name" value="UPF0012_CS"/>
</dbReference>
<keyword evidence="3" id="KW-0378">Hydrolase</keyword>
<dbReference type="EMBL" id="SZWF01000004">
    <property type="protein sequence ID" value="KAA9394936.1"/>
    <property type="molecule type" value="Genomic_DNA"/>
</dbReference>